<dbReference type="GO" id="GO:0005524">
    <property type="term" value="F:ATP binding"/>
    <property type="evidence" value="ECO:0007669"/>
    <property type="project" value="InterPro"/>
</dbReference>
<feature type="compositionally biased region" description="Basic and acidic residues" evidence="1">
    <location>
        <begin position="354"/>
        <end position="365"/>
    </location>
</feature>
<dbReference type="Pfam" id="PF01078">
    <property type="entry name" value="Mg_chelatase"/>
    <property type="match status" value="1"/>
</dbReference>
<comment type="caution">
    <text evidence="3">The sequence shown here is derived from an EMBL/GenBank/DDBJ whole genome shotgun (WGS) entry which is preliminary data.</text>
</comment>
<evidence type="ECO:0000313" key="3">
    <source>
        <dbReference type="EMBL" id="MBJ7608029.1"/>
    </source>
</evidence>
<name>A0A934KK69_9BACT</name>
<dbReference type="InterPro" id="IPR000523">
    <property type="entry name" value="Mg_chelatse_chII-like_cat_dom"/>
</dbReference>
<evidence type="ECO:0000313" key="4">
    <source>
        <dbReference type="Proteomes" id="UP000614410"/>
    </source>
</evidence>
<dbReference type="Gene3D" id="3.40.50.300">
    <property type="entry name" value="P-loop containing nucleotide triphosphate hydrolases"/>
    <property type="match status" value="1"/>
</dbReference>
<proteinExistence type="predicted"/>
<feature type="region of interest" description="Disordered" evidence="1">
    <location>
        <begin position="334"/>
        <end position="453"/>
    </location>
</feature>
<dbReference type="PROSITE" id="PS50234">
    <property type="entry name" value="VWFA"/>
    <property type="match status" value="1"/>
</dbReference>
<dbReference type="InterPro" id="IPR052989">
    <property type="entry name" value="Mg-chelatase_DI-like"/>
</dbReference>
<evidence type="ECO:0000259" key="2">
    <source>
        <dbReference type="PROSITE" id="PS50234"/>
    </source>
</evidence>
<dbReference type="Pfam" id="PF13519">
    <property type="entry name" value="VWA_2"/>
    <property type="match status" value="1"/>
</dbReference>
<feature type="domain" description="VWFA" evidence="2">
    <location>
        <begin position="515"/>
        <end position="723"/>
    </location>
</feature>
<dbReference type="PANTHER" id="PTHR35023">
    <property type="entry name" value="CHELATASE-RELATED"/>
    <property type="match status" value="1"/>
</dbReference>
<reference evidence="3 4" key="1">
    <citation type="submission" date="2020-10" db="EMBL/GenBank/DDBJ databases">
        <title>Ca. Dormibacterota MAGs.</title>
        <authorList>
            <person name="Montgomery K."/>
        </authorList>
    </citation>
    <scope>NUCLEOTIDE SEQUENCE [LARGE SCALE GENOMIC DNA]</scope>
    <source>
        <strain evidence="3">Mitchell_Peninsula_5</strain>
    </source>
</reference>
<gene>
    <name evidence="3" type="ORF">JF887_01170</name>
</gene>
<dbReference type="Proteomes" id="UP000614410">
    <property type="component" value="Unassembled WGS sequence"/>
</dbReference>
<dbReference type="InterPro" id="IPR027417">
    <property type="entry name" value="P-loop_NTPase"/>
</dbReference>
<dbReference type="Gene3D" id="1.10.8.80">
    <property type="entry name" value="Magnesium chelatase subunit I, C-Terminal domain"/>
    <property type="match status" value="1"/>
</dbReference>
<organism evidence="3 4">
    <name type="scientific">Candidatus Amunia macphersoniae</name>
    <dbReference type="NCBI Taxonomy" id="3127014"/>
    <lineage>
        <taxon>Bacteria</taxon>
        <taxon>Bacillati</taxon>
        <taxon>Candidatus Dormiibacterota</taxon>
        <taxon>Candidatus Dormibacteria</taxon>
        <taxon>Candidatus Aeolococcales</taxon>
        <taxon>Candidatus Aeolococcaceae</taxon>
        <taxon>Candidatus Amunia</taxon>
    </lineage>
</organism>
<dbReference type="SMART" id="SM00327">
    <property type="entry name" value="VWA"/>
    <property type="match status" value="1"/>
</dbReference>
<dbReference type="EMBL" id="JAEKNN010000005">
    <property type="protein sequence ID" value="MBJ7608029.1"/>
    <property type="molecule type" value="Genomic_DNA"/>
</dbReference>
<protein>
    <submittedName>
        <fullName evidence="3">VWA domain-containing protein</fullName>
    </submittedName>
</protein>
<dbReference type="InterPro" id="IPR002035">
    <property type="entry name" value="VWF_A"/>
</dbReference>
<sequence>MRERGGVLPFSALVGQEAMKRALLLNAVNPAIGGVLIRGQKGTAKSTAVRGLMELLPDIDVVAGCRFHCDPGDGALLCDECRTRVVSGETLRTESRRMRLVELPVNASEDRVVGSIDVEAAIKRGERRFEPGLLAAANRNLLYVDEVNLLDDHLVDVLLDAAAMGINTVEREGVSLSHPARLMLVGTMNPEEGELRPQLLDRFGLCVDVGGLQALRDRVSIMERASGGHRNTSEAEQLAQQRLRGLIARAVELLPLVRIPPAMRQLIALICIDAGAVGHRADIVISRTAQTVCAWREAEALAEAAAIDAPAGVDALSVSADDVIAAAELALAHRRRERSSQDASGSTTSPVEAAAERMEEMRRQADAAAESEAAPDPEPSEVPEASSGSPEEGTGSSRGDEARATDSPAAATPQLYAGDLFPVRKISLPRDRRSRKASGKRSQSRSQDRRGRYVRAVQTDKTTDVAFDATVRAAAPHQPRRRSEAADAGVLDAPALHLERQDLRQKVRKRRTGTLIVFVVDASASMDAEQRMQATKGAVLSLLRDAYVRRDKVSLVVFSGRSARVVLQPTSSVDLAEERLQRLAVGGTTPLTHGLVAGLKVVRTERLRDPSVYPLVVLISDGRGNISLFGEEPLLEAQRLAAQIGAEHVRMLVIDSARDHIAATPLPRVGTAPSPSPQARSPLFSGGYGFNACLDLAERSGGEYLGLYDLSQGAILAGVERSLRGR</sequence>
<feature type="compositionally biased region" description="Basic residues" evidence="1">
    <location>
        <begin position="432"/>
        <end position="443"/>
    </location>
</feature>
<dbReference type="AlphaFoldDB" id="A0A934KK69"/>
<dbReference type="SUPFAM" id="SSF53300">
    <property type="entry name" value="vWA-like"/>
    <property type="match status" value="1"/>
</dbReference>
<feature type="compositionally biased region" description="Low complexity" evidence="1">
    <location>
        <begin position="382"/>
        <end position="397"/>
    </location>
</feature>
<feature type="compositionally biased region" description="Polar residues" evidence="1">
    <location>
        <begin position="341"/>
        <end position="350"/>
    </location>
</feature>
<dbReference type="InterPro" id="IPR036465">
    <property type="entry name" value="vWFA_dom_sf"/>
</dbReference>
<accession>A0A934KK69</accession>
<evidence type="ECO:0000256" key="1">
    <source>
        <dbReference type="SAM" id="MobiDB-lite"/>
    </source>
</evidence>
<dbReference type="SUPFAM" id="SSF52540">
    <property type="entry name" value="P-loop containing nucleoside triphosphate hydrolases"/>
    <property type="match status" value="1"/>
</dbReference>
<dbReference type="PANTHER" id="PTHR35023:SF1">
    <property type="entry name" value="MG-PROTOPORPHYRIN IX CHELATASE"/>
    <property type="match status" value="1"/>
</dbReference>
<dbReference type="Gene3D" id="3.40.50.410">
    <property type="entry name" value="von Willebrand factor, type A domain"/>
    <property type="match status" value="1"/>
</dbReference>